<dbReference type="Gramene" id="KCW60094">
    <property type="protein sequence ID" value="KCW60094"/>
    <property type="gene ID" value="EUGRSUZ_H02827"/>
</dbReference>
<dbReference type="AlphaFoldDB" id="A0A059B246"/>
<dbReference type="EMBL" id="KK198760">
    <property type="protein sequence ID" value="KCW60094.1"/>
    <property type="molecule type" value="Genomic_DNA"/>
</dbReference>
<gene>
    <name evidence="1" type="ORF">EUGRSUZ_H02827</name>
</gene>
<name>A0A059B246_EUCGR</name>
<protein>
    <submittedName>
        <fullName evidence="1">Uncharacterized protein</fullName>
    </submittedName>
</protein>
<dbReference type="InParanoid" id="A0A059B246"/>
<proteinExistence type="predicted"/>
<evidence type="ECO:0000313" key="1">
    <source>
        <dbReference type="EMBL" id="KCW60094.1"/>
    </source>
</evidence>
<reference evidence="1" key="1">
    <citation type="submission" date="2013-07" db="EMBL/GenBank/DDBJ databases">
        <title>The genome of Eucalyptus grandis.</title>
        <authorList>
            <person name="Schmutz J."/>
            <person name="Hayes R."/>
            <person name="Myburg A."/>
            <person name="Tuskan G."/>
            <person name="Grattapaglia D."/>
            <person name="Rokhsar D.S."/>
        </authorList>
    </citation>
    <scope>NUCLEOTIDE SEQUENCE</scope>
    <source>
        <tissue evidence="1">Leaf extractions</tissue>
    </source>
</reference>
<sequence>MIEIHDFNEGDKALSAMIILPRIIGVLKESFIHPPFAQQLPGNLLQLLNELPKASNQCEFLLCVWTFFNA</sequence>
<organism evidence="1">
    <name type="scientific">Eucalyptus grandis</name>
    <name type="common">Flooded gum</name>
    <dbReference type="NCBI Taxonomy" id="71139"/>
    <lineage>
        <taxon>Eukaryota</taxon>
        <taxon>Viridiplantae</taxon>
        <taxon>Streptophyta</taxon>
        <taxon>Embryophyta</taxon>
        <taxon>Tracheophyta</taxon>
        <taxon>Spermatophyta</taxon>
        <taxon>Magnoliopsida</taxon>
        <taxon>eudicotyledons</taxon>
        <taxon>Gunneridae</taxon>
        <taxon>Pentapetalae</taxon>
        <taxon>rosids</taxon>
        <taxon>malvids</taxon>
        <taxon>Myrtales</taxon>
        <taxon>Myrtaceae</taxon>
        <taxon>Myrtoideae</taxon>
        <taxon>Eucalypteae</taxon>
        <taxon>Eucalyptus</taxon>
    </lineage>
</organism>
<accession>A0A059B246</accession>